<dbReference type="OrthoDB" id="2019572at2759"/>
<keyword evidence="3" id="KW-1185">Reference proteome</keyword>
<proteinExistence type="predicted"/>
<evidence type="ECO:0000256" key="1">
    <source>
        <dbReference type="SAM" id="MobiDB-lite"/>
    </source>
</evidence>
<dbReference type="RefSeq" id="XP_025434621.1">
    <property type="nucleotide sequence ID" value="XM_025577177.1"/>
</dbReference>
<evidence type="ECO:0000313" key="3">
    <source>
        <dbReference type="Proteomes" id="UP000248349"/>
    </source>
</evidence>
<organism evidence="2 3">
    <name type="scientific">Aspergillus saccharolyticus JOP 1030-1</name>
    <dbReference type="NCBI Taxonomy" id="1450539"/>
    <lineage>
        <taxon>Eukaryota</taxon>
        <taxon>Fungi</taxon>
        <taxon>Dikarya</taxon>
        <taxon>Ascomycota</taxon>
        <taxon>Pezizomycotina</taxon>
        <taxon>Eurotiomycetes</taxon>
        <taxon>Eurotiomycetidae</taxon>
        <taxon>Eurotiales</taxon>
        <taxon>Aspergillaceae</taxon>
        <taxon>Aspergillus</taxon>
        <taxon>Aspergillus subgen. Circumdati</taxon>
    </lineage>
</organism>
<reference evidence="2 3" key="1">
    <citation type="submission" date="2016-12" db="EMBL/GenBank/DDBJ databases">
        <title>The genomes of Aspergillus section Nigri reveals drivers in fungal speciation.</title>
        <authorList>
            <consortium name="DOE Joint Genome Institute"/>
            <person name="Vesth T.C."/>
            <person name="Nybo J."/>
            <person name="Theobald S."/>
            <person name="Brandl J."/>
            <person name="Frisvad J.C."/>
            <person name="Nielsen K.F."/>
            <person name="Lyhne E.K."/>
            <person name="Kogle M.E."/>
            <person name="Kuo A."/>
            <person name="Riley R."/>
            <person name="Clum A."/>
            <person name="Nolan M."/>
            <person name="Lipzen A."/>
            <person name="Salamov A."/>
            <person name="Henrissat B."/>
            <person name="Wiebenga A."/>
            <person name="De Vries R.P."/>
            <person name="Grigoriev I.V."/>
            <person name="Mortensen U.H."/>
            <person name="Andersen M.R."/>
            <person name="Baker S.E."/>
        </authorList>
    </citation>
    <scope>NUCLEOTIDE SEQUENCE [LARGE SCALE GENOMIC DNA]</scope>
    <source>
        <strain evidence="2 3">JOP 1030-1</strain>
    </source>
</reference>
<dbReference type="Proteomes" id="UP000248349">
    <property type="component" value="Unassembled WGS sequence"/>
</dbReference>
<dbReference type="GeneID" id="37078406"/>
<dbReference type="EMBL" id="KZ821221">
    <property type="protein sequence ID" value="PYH48639.1"/>
    <property type="molecule type" value="Genomic_DNA"/>
</dbReference>
<evidence type="ECO:0000313" key="2">
    <source>
        <dbReference type="EMBL" id="PYH48639.1"/>
    </source>
</evidence>
<name>A0A318ZM30_9EURO</name>
<gene>
    <name evidence="2" type="ORF">BP01DRAFT_379819</name>
</gene>
<dbReference type="AlphaFoldDB" id="A0A318ZM30"/>
<protein>
    <submittedName>
        <fullName evidence="2">Uncharacterized protein</fullName>
    </submittedName>
</protein>
<feature type="region of interest" description="Disordered" evidence="1">
    <location>
        <begin position="43"/>
        <end position="67"/>
    </location>
</feature>
<accession>A0A318ZM30</accession>
<sequence>MALGTQRVGRVTYFLTQSITSQLSQRHSSILLHAKRGEAANVWPSGELSGNNVETPERVSPAYSSSMGWENGAQTDILV</sequence>